<comment type="function">
    <text evidence="6">Exonuclease involved in the 3' processing of various precursor tRNAs. Initiates hydrolysis at the 3'-terminus of an RNA molecule and releases 5'-mononucleotides.</text>
</comment>
<comment type="similarity">
    <text evidence="6">Belongs to the RNase D family.</text>
</comment>
<dbReference type="InterPro" id="IPR036397">
    <property type="entry name" value="RNaseH_sf"/>
</dbReference>
<dbReference type="SMART" id="SM00341">
    <property type="entry name" value="HRDC"/>
    <property type="match status" value="1"/>
</dbReference>
<dbReference type="InterPro" id="IPR002562">
    <property type="entry name" value="3'-5'_exonuclease_dom"/>
</dbReference>
<comment type="cofactor">
    <cofactor evidence="6">
        <name>a divalent metal cation</name>
        <dbReference type="ChEBI" id="CHEBI:60240"/>
    </cofactor>
</comment>
<name>A0A4V3DDQ9_9PROT</name>
<dbReference type="Gene3D" id="1.10.150.80">
    <property type="entry name" value="HRDC domain"/>
    <property type="match status" value="1"/>
</dbReference>
<feature type="domain" description="HRDC" evidence="7">
    <location>
        <begin position="217"/>
        <end position="298"/>
    </location>
</feature>
<evidence type="ECO:0000256" key="4">
    <source>
        <dbReference type="ARBA" id="ARBA00022801"/>
    </source>
</evidence>
<dbReference type="AlphaFoldDB" id="A0A4V3DDQ9"/>
<evidence type="ECO:0000259" key="7">
    <source>
        <dbReference type="PROSITE" id="PS50967"/>
    </source>
</evidence>
<dbReference type="Proteomes" id="UP000295783">
    <property type="component" value="Unassembled WGS sequence"/>
</dbReference>
<dbReference type="CDD" id="cd06142">
    <property type="entry name" value="RNaseD_exo"/>
    <property type="match status" value="1"/>
</dbReference>
<dbReference type="SUPFAM" id="SSF53098">
    <property type="entry name" value="Ribonuclease H-like"/>
    <property type="match status" value="1"/>
</dbReference>
<protein>
    <recommendedName>
        <fullName evidence="6">Ribonuclease D</fullName>
        <shortName evidence="6">RNase D</shortName>
        <ecNumber evidence="6">3.1.13.5</ecNumber>
    </recommendedName>
</protein>
<dbReference type="GO" id="GO:0005737">
    <property type="term" value="C:cytoplasm"/>
    <property type="evidence" value="ECO:0007669"/>
    <property type="project" value="UniProtKB-SubCell"/>
</dbReference>
<dbReference type="GO" id="GO:0000166">
    <property type="term" value="F:nucleotide binding"/>
    <property type="evidence" value="ECO:0007669"/>
    <property type="project" value="InterPro"/>
</dbReference>
<keyword evidence="2 6" id="KW-0819">tRNA processing</keyword>
<keyword evidence="3 6" id="KW-0540">Nuclease</keyword>
<accession>A0A4V3DDQ9</accession>
<dbReference type="InterPro" id="IPR044876">
    <property type="entry name" value="HRDC_dom_sf"/>
</dbReference>
<evidence type="ECO:0000256" key="5">
    <source>
        <dbReference type="ARBA" id="ARBA00022839"/>
    </source>
</evidence>
<dbReference type="HAMAP" id="MF_01899">
    <property type="entry name" value="RNase_D"/>
    <property type="match status" value="1"/>
</dbReference>
<reference evidence="8 9" key="1">
    <citation type="submission" date="2019-03" db="EMBL/GenBank/DDBJ databases">
        <title>Genomic Encyclopedia of Type Strains, Phase III (KMG-III): the genomes of soil and plant-associated and newly described type strains.</title>
        <authorList>
            <person name="Whitman W."/>
        </authorList>
    </citation>
    <scope>NUCLEOTIDE SEQUENCE [LARGE SCALE GENOMIC DNA]</scope>
    <source>
        <strain evidence="8 9">CGMCC 1.7660</strain>
    </source>
</reference>
<dbReference type="Pfam" id="PF00570">
    <property type="entry name" value="HRDC"/>
    <property type="match status" value="1"/>
</dbReference>
<dbReference type="Gene3D" id="3.30.420.10">
    <property type="entry name" value="Ribonuclease H-like superfamily/Ribonuclease H"/>
    <property type="match status" value="1"/>
</dbReference>
<organism evidence="8 9">
    <name type="scientific">Dongia mobilis</name>
    <dbReference type="NCBI Taxonomy" id="578943"/>
    <lineage>
        <taxon>Bacteria</taxon>
        <taxon>Pseudomonadati</taxon>
        <taxon>Pseudomonadota</taxon>
        <taxon>Alphaproteobacteria</taxon>
        <taxon>Rhodospirillales</taxon>
        <taxon>Dongiaceae</taxon>
        <taxon>Dongia</taxon>
    </lineage>
</organism>
<keyword evidence="5 6" id="KW-0269">Exonuclease</keyword>
<keyword evidence="1 6" id="KW-0963">Cytoplasm</keyword>
<proteinExistence type="inferred from homology"/>
<comment type="caution">
    <text evidence="8">The sequence shown here is derived from an EMBL/GenBank/DDBJ whole genome shotgun (WGS) entry which is preliminary data.</text>
</comment>
<keyword evidence="9" id="KW-1185">Reference proteome</keyword>
<comment type="catalytic activity">
    <reaction evidence="6">
        <text>Exonucleolytic cleavage that removes extra residues from the 3'-terminus of tRNA to produce 5'-mononucleotides.</text>
        <dbReference type="EC" id="3.1.13.5"/>
    </reaction>
</comment>
<evidence type="ECO:0000256" key="2">
    <source>
        <dbReference type="ARBA" id="ARBA00022694"/>
    </source>
</evidence>
<evidence type="ECO:0000256" key="3">
    <source>
        <dbReference type="ARBA" id="ARBA00022722"/>
    </source>
</evidence>
<evidence type="ECO:0000313" key="9">
    <source>
        <dbReference type="Proteomes" id="UP000295783"/>
    </source>
</evidence>
<dbReference type="GO" id="GO:0033890">
    <property type="term" value="F:ribonuclease D activity"/>
    <property type="evidence" value="ECO:0007669"/>
    <property type="project" value="UniProtKB-UniRule"/>
</dbReference>
<dbReference type="GO" id="GO:0003676">
    <property type="term" value="F:nucleic acid binding"/>
    <property type="evidence" value="ECO:0007669"/>
    <property type="project" value="InterPro"/>
</dbReference>
<dbReference type="NCBIfam" id="TIGR01388">
    <property type="entry name" value="rnd"/>
    <property type="match status" value="1"/>
</dbReference>
<dbReference type="SUPFAM" id="SSF47819">
    <property type="entry name" value="HRDC-like"/>
    <property type="match status" value="2"/>
</dbReference>
<keyword evidence="4 6" id="KW-0378">Hydrolase</keyword>
<dbReference type="PANTHER" id="PTHR47649:SF1">
    <property type="entry name" value="RIBONUCLEASE D"/>
    <property type="match status" value="1"/>
</dbReference>
<dbReference type="GO" id="GO:0042780">
    <property type="term" value="P:tRNA 3'-end processing"/>
    <property type="evidence" value="ECO:0007669"/>
    <property type="project" value="UniProtKB-UniRule"/>
</dbReference>
<sequence>MNMVTPKHPVHLIADSATLADFCSRLADAPFVTIDTEFLRDKTYWPILCLVQLAGPNEAAAIDALAEGLDLTPLFELLENPQVVKVFHAARQDVEIFVRLTGKVPSPIVDTQVVAMVCGFGDSASYETLASKLAGARIDKSSRFTDWSHRPLTDKQLAYALSDVTHLRTVYEKLQQRVEKSGRSHWVEDEIAILTDPRTYRVDPENAWIRLKARSDKPRFLAVLKEVAAWREREAQSRDLPRNRVIKDETILEIAAHPPRDAEALSRCRGLSRGFADGKMGDGILAAVKRGLDMPEADIPRLAAKADIPQGLGPIIELLRVLLKLRCDENEVAQKLIANAGDLETIAADDNADIPALRGWRREIFGDDALKLKHGRLALTAAGKRVKLIEL</sequence>
<dbReference type="PANTHER" id="PTHR47649">
    <property type="entry name" value="RIBONUCLEASE D"/>
    <property type="match status" value="1"/>
</dbReference>
<dbReference type="PROSITE" id="PS50967">
    <property type="entry name" value="HRDC"/>
    <property type="match status" value="1"/>
</dbReference>
<dbReference type="InterPro" id="IPR010997">
    <property type="entry name" value="HRDC-like_sf"/>
</dbReference>
<dbReference type="GO" id="GO:0008408">
    <property type="term" value="F:3'-5' exonuclease activity"/>
    <property type="evidence" value="ECO:0007669"/>
    <property type="project" value="InterPro"/>
</dbReference>
<dbReference type="EC" id="3.1.13.5" evidence="6"/>
<dbReference type="SMART" id="SM00474">
    <property type="entry name" value="35EXOc"/>
    <property type="match status" value="1"/>
</dbReference>
<evidence type="ECO:0000256" key="1">
    <source>
        <dbReference type="ARBA" id="ARBA00022490"/>
    </source>
</evidence>
<dbReference type="InterPro" id="IPR051086">
    <property type="entry name" value="RNase_D-like"/>
</dbReference>
<dbReference type="InterPro" id="IPR012337">
    <property type="entry name" value="RNaseH-like_sf"/>
</dbReference>
<dbReference type="Pfam" id="PF01612">
    <property type="entry name" value="DNA_pol_A_exo1"/>
    <property type="match status" value="1"/>
</dbReference>
<comment type="subcellular location">
    <subcellularLocation>
        <location evidence="6">Cytoplasm</location>
    </subcellularLocation>
</comment>
<evidence type="ECO:0000313" key="8">
    <source>
        <dbReference type="EMBL" id="TDQ77682.1"/>
    </source>
</evidence>
<dbReference type="InterPro" id="IPR006292">
    <property type="entry name" value="RNase_D"/>
</dbReference>
<gene>
    <name evidence="6" type="primary">rnd</name>
    <name evidence="8" type="ORF">A8950_3837</name>
</gene>
<dbReference type="EMBL" id="SNYW01000014">
    <property type="protein sequence ID" value="TDQ77682.1"/>
    <property type="molecule type" value="Genomic_DNA"/>
</dbReference>
<evidence type="ECO:0000256" key="6">
    <source>
        <dbReference type="HAMAP-Rule" id="MF_01899"/>
    </source>
</evidence>
<dbReference type="InterPro" id="IPR002121">
    <property type="entry name" value="HRDC_dom"/>
</dbReference>